<dbReference type="RefSeq" id="WP_069975948.1">
    <property type="nucleotide sequence ID" value="NZ_CP017269.1"/>
</dbReference>
<evidence type="ECO:0000313" key="4">
    <source>
        <dbReference type="EMBL" id="AOT69840.1"/>
    </source>
</evidence>
<dbReference type="InterPro" id="IPR038404">
    <property type="entry name" value="TRAP_DctP_sf"/>
</dbReference>
<comment type="similarity">
    <text evidence="1">Belongs to the bacterial solute-binding protein 7 family.</text>
</comment>
<accession>A0A1D8GG14</accession>
<evidence type="ECO:0000256" key="1">
    <source>
        <dbReference type="ARBA" id="ARBA00009023"/>
    </source>
</evidence>
<keyword evidence="2" id="KW-0813">Transport</keyword>
<dbReference type="STRING" id="1424294.Gferi_09765"/>
<dbReference type="CDD" id="cd13603">
    <property type="entry name" value="PBP2_TRAP_Siap_TeaA_like"/>
    <property type="match status" value="1"/>
</dbReference>
<dbReference type="NCBIfam" id="NF037995">
    <property type="entry name" value="TRAP_S1"/>
    <property type="match status" value="1"/>
</dbReference>
<dbReference type="OrthoDB" id="9815946at2"/>
<sequence length="346" mass="38806">MKRLFMMLLVIALVLGTIVGCVQNNPTTGQPENGTAQEAPKKSPMVYKLGNAGALGEPAAIVCQLFTDLVNERLEGEVVFEFYPAEQLGNEITMLENLQVDLQQAVMTAIDTLGTYSKDFNIISMAFAFEDHDHLFKYLESDLADAAFKVLEDQGIHVVNFNFKKNPRIIFGKKPIYSPDDLKGVKFRIPNIPIWEKNFRTMGAVPTIVAWSEYPFALMQGVVDAGECTKEAYYSVKLFEAAPYVAEVDYAFPLEALSFSKTAWDRLTPEQQKIIEECAEIAAEEFNTTINTKWQEDKKKLIEAGVEFVDFDKEAFMAKMAPLAGQLESEGFWGTPGLYEKVQALR</sequence>
<keyword evidence="3" id="KW-0732">Signal</keyword>
<dbReference type="InterPro" id="IPR018389">
    <property type="entry name" value="DctP_fam"/>
</dbReference>
<evidence type="ECO:0000256" key="3">
    <source>
        <dbReference type="ARBA" id="ARBA00022729"/>
    </source>
</evidence>
<dbReference type="Proteomes" id="UP000095743">
    <property type="component" value="Chromosome"/>
</dbReference>
<evidence type="ECO:0008006" key="6">
    <source>
        <dbReference type="Google" id="ProtNLM"/>
    </source>
</evidence>
<name>A0A1D8GG14_9FIRM</name>
<organism evidence="4 5">
    <name type="scientific">Geosporobacter ferrireducens</name>
    <dbReference type="NCBI Taxonomy" id="1424294"/>
    <lineage>
        <taxon>Bacteria</taxon>
        <taxon>Bacillati</taxon>
        <taxon>Bacillota</taxon>
        <taxon>Clostridia</taxon>
        <taxon>Peptostreptococcales</taxon>
        <taxon>Thermotaleaceae</taxon>
        <taxon>Geosporobacter</taxon>
    </lineage>
</organism>
<dbReference type="PANTHER" id="PTHR33376">
    <property type="match status" value="1"/>
</dbReference>
<dbReference type="Pfam" id="PF03480">
    <property type="entry name" value="DctP"/>
    <property type="match status" value="1"/>
</dbReference>
<evidence type="ECO:0000256" key="2">
    <source>
        <dbReference type="ARBA" id="ARBA00022448"/>
    </source>
</evidence>
<keyword evidence="5" id="KW-1185">Reference proteome</keyword>
<dbReference type="PROSITE" id="PS51257">
    <property type="entry name" value="PROKAR_LIPOPROTEIN"/>
    <property type="match status" value="1"/>
</dbReference>
<dbReference type="EMBL" id="CP017269">
    <property type="protein sequence ID" value="AOT69840.1"/>
    <property type="molecule type" value="Genomic_DNA"/>
</dbReference>
<dbReference type="PANTHER" id="PTHR33376:SF7">
    <property type="entry name" value="C4-DICARBOXYLATE-BINDING PROTEIN DCTB"/>
    <property type="match status" value="1"/>
</dbReference>
<proteinExistence type="inferred from homology"/>
<evidence type="ECO:0000313" key="5">
    <source>
        <dbReference type="Proteomes" id="UP000095743"/>
    </source>
</evidence>
<dbReference type="KEGG" id="gfe:Gferi_09765"/>
<reference evidence="4 5" key="1">
    <citation type="submission" date="2016-09" db="EMBL/GenBank/DDBJ databases">
        <title>Genomic analysis reveals versatility of anaerobic energy metabolism of Geosporobacter ferrireducens IRF9 of phylum Firmicutes.</title>
        <authorList>
            <person name="Kim S.-J."/>
        </authorList>
    </citation>
    <scope>NUCLEOTIDE SEQUENCE [LARGE SCALE GENOMIC DNA]</scope>
    <source>
        <strain evidence="4 5">IRF9</strain>
    </source>
</reference>
<dbReference type="AlphaFoldDB" id="A0A1D8GG14"/>
<dbReference type="Gene3D" id="3.40.190.170">
    <property type="entry name" value="Bacterial extracellular solute-binding protein, family 7"/>
    <property type="match status" value="1"/>
</dbReference>
<protein>
    <recommendedName>
        <fullName evidence="6">C4-dicarboxylate ABC transporter substrate-binding protein</fullName>
    </recommendedName>
</protein>
<dbReference type="GO" id="GO:0055085">
    <property type="term" value="P:transmembrane transport"/>
    <property type="evidence" value="ECO:0007669"/>
    <property type="project" value="InterPro"/>
</dbReference>
<gene>
    <name evidence="4" type="ORF">Gferi_09765</name>
</gene>